<proteinExistence type="predicted"/>
<evidence type="ECO:0000313" key="2">
    <source>
        <dbReference type="EMBL" id="MCE7006455.1"/>
    </source>
</evidence>
<gene>
    <name evidence="2" type="ORF">LWC34_27035</name>
</gene>
<dbReference type="Pfam" id="PF03621">
    <property type="entry name" value="MbtH"/>
    <property type="match status" value="1"/>
</dbReference>
<comment type="caution">
    <text evidence="2">The sequence shown here is derived from an EMBL/GenBank/DDBJ whole genome shotgun (WGS) entry which is preliminary data.</text>
</comment>
<name>A0ABS8ZFA2_9PSEU</name>
<dbReference type="InterPro" id="IPR037407">
    <property type="entry name" value="MLP_fam"/>
</dbReference>
<dbReference type="InterPro" id="IPR005153">
    <property type="entry name" value="MbtH-like_dom"/>
</dbReference>
<dbReference type="SUPFAM" id="SSF160582">
    <property type="entry name" value="MbtH-like"/>
    <property type="match status" value="1"/>
</dbReference>
<dbReference type="Gene3D" id="3.90.820.10">
    <property type="entry name" value="Structural Genomics, Unknown Function 30-nov-00 1gh9 Mol_id"/>
    <property type="match status" value="1"/>
</dbReference>
<keyword evidence="3" id="KW-1185">Reference proteome</keyword>
<dbReference type="EMBL" id="JAJVCN010000002">
    <property type="protein sequence ID" value="MCE7006455.1"/>
    <property type="molecule type" value="Genomic_DNA"/>
</dbReference>
<evidence type="ECO:0000313" key="3">
    <source>
        <dbReference type="Proteomes" id="UP001521150"/>
    </source>
</evidence>
<sequence length="65" mass="7251">MAVEDDLSEAISAHAVEGQHSLWPDFADVPAGWTVVHSPAARQECLDYVESNWTDMRPKSLIQNQ</sequence>
<organism evidence="2 3">
    <name type="scientific">Kibdelosporangium philippinense</name>
    <dbReference type="NCBI Taxonomy" id="211113"/>
    <lineage>
        <taxon>Bacteria</taxon>
        <taxon>Bacillati</taxon>
        <taxon>Actinomycetota</taxon>
        <taxon>Actinomycetes</taxon>
        <taxon>Pseudonocardiales</taxon>
        <taxon>Pseudonocardiaceae</taxon>
        <taxon>Kibdelosporangium</taxon>
    </lineage>
</organism>
<dbReference type="PANTHER" id="PTHR38444:SF1">
    <property type="entry name" value="ENTEROBACTIN BIOSYNTHESIS PROTEIN YBDZ"/>
    <property type="match status" value="1"/>
</dbReference>
<dbReference type="PANTHER" id="PTHR38444">
    <property type="entry name" value="ENTEROBACTIN BIOSYNTHESIS PROTEIN YBDZ"/>
    <property type="match status" value="1"/>
</dbReference>
<dbReference type="InterPro" id="IPR038020">
    <property type="entry name" value="MbtH-like_sf"/>
</dbReference>
<dbReference type="Proteomes" id="UP001521150">
    <property type="component" value="Unassembled WGS sequence"/>
</dbReference>
<accession>A0ABS8ZFA2</accession>
<feature type="domain" description="MbtH-like" evidence="1">
    <location>
        <begin position="2"/>
        <end position="51"/>
    </location>
</feature>
<dbReference type="RefSeq" id="WP_233727923.1">
    <property type="nucleotide sequence ID" value="NZ_JAJVCN010000002.1"/>
</dbReference>
<dbReference type="SMART" id="SM00923">
    <property type="entry name" value="MbtH"/>
    <property type="match status" value="1"/>
</dbReference>
<reference evidence="2 3" key="1">
    <citation type="submission" date="2021-12" db="EMBL/GenBank/DDBJ databases">
        <title>Genome sequence of Kibdelosporangium philippinense ATCC 49844.</title>
        <authorList>
            <person name="Fedorov E.A."/>
            <person name="Omeragic M."/>
            <person name="Shalygina K.F."/>
            <person name="Maclea K.S."/>
        </authorList>
    </citation>
    <scope>NUCLEOTIDE SEQUENCE [LARGE SCALE GENOMIC DNA]</scope>
    <source>
        <strain evidence="2 3">ATCC 49844</strain>
    </source>
</reference>
<evidence type="ECO:0000259" key="1">
    <source>
        <dbReference type="SMART" id="SM00923"/>
    </source>
</evidence>
<protein>
    <submittedName>
        <fullName evidence="2">MbtH family NRPS accessory protein</fullName>
    </submittedName>
</protein>